<comment type="caution">
    <text evidence="3">The sequence shown here is derived from an EMBL/GenBank/DDBJ whole genome shotgun (WGS) entry which is preliminary data.</text>
</comment>
<feature type="compositionally biased region" description="Low complexity" evidence="1">
    <location>
        <begin position="70"/>
        <end position="85"/>
    </location>
</feature>
<name>W9G8W4_9MICO</name>
<evidence type="ECO:0000256" key="1">
    <source>
        <dbReference type="SAM" id="MobiDB-lite"/>
    </source>
</evidence>
<reference evidence="3 4" key="1">
    <citation type="submission" date="2013-08" db="EMBL/GenBank/DDBJ databases">
        <title>Intrasporangium oryzae NRRL B-24470.</title>
        <authorList>
            <person name="Liu H."/>
            <person name="Wang G."/>
        </authorList>
    </citation>
    <scope>NUCLEOTIDE SEQUENCE [LARGE SCALE GENOMIC DNA]</scope>
    <source>
        <strain evidence="3 4">NRRL B-24470</strain>
    </source>
</reference>
<sequence length="188" mass="18942">MSRTDPVDERDAVLPAPATVPMGRARARRRYAAGLVLVAPLALGALGGCGQPAPTAGDGIDPTVSVPIQPTLEPLPTTTTTTPDTVNPSAASDGGLFDASDQLTSSTCTADASGVWSFSGRVTNPDSSAHTFTVALFLTTSADPDPAVTKQLDVTIPAGGSAPVAAKAFATREPKGVECLAGVTVKDQ</sequence>
<organism evidence="3 4">
    <name type="scientific">Intrasporangium oryzae NRRL B-24470</name>
    <dbReference type="NCBI Taxonomy" id="1386089"/>
    <lineage>
        <taxon>Bacteria</taxon>
        <taxon>Bacillati</taxon>
        <taxon>Actinomycetota</taxon>
        <taxon>Actinomycetes</taxon>
        <taxon>Micrococcales</taxon>
        <taxon>Intrasporangiaceae</taxon>
        <taxon>Intrasporangium</taxon>
    </lineage>
</organism>
<proteinExistence type="predicted"/>
<dbReference type="RefSeq" id="WP_034806319.1">
    <property type="nucleotide sequence ID" value="NZ_AWSA01000025.1"/>
</dbReference>
<dbReference type="EMBL" id="AWSA01000025">
    <property type="protein sequence ID" value="EWT01268.1"/>
    <property type="molecule type" value="Genomic_DNA"/>
</dbReference>
<feature type="region of interest" description="Disordered" evidence="1">
    <location>
        <begin position="68"/>
        <end position="98"/>
    </location>
</feature>
<accession>W9G8W4</accession>
<keyword evidence="2" id="KW-0472">Membrane</keyword>
<evidence type="ECO:0000256" key="2">
    <source>
        <dbReference type="SAM" id="Phobius"/>
    </source>
</evidence>
<keyword evidence="2" id="KW-1133">Transmembrane helix</keyword>
<keyword evidence="4" id="KW-1185">Reference proteome</keyword>
<gene>
    <name evidence="3" type="ORF">N865_05360</name>
</gene>
<dbReference type="OrthoDB" id="4867092at2"/>
<dbReference type="eggNOG" id="ENOG5031RN3">
    <property type="taxonomic scope" value="Bacteria"/>
</dbReference>
<dbReference type="Proteomes" id="UP000019489">
    <property type="component" value="Unassembled WGS sequence"/>
</dbReference>
<dbReference type="AlphaFoldDB" id="W9G8W4"/>
<feature type="transmembrane region" description="Helical" evidence="2">
    <location>
        <begin position="31"/>
        <end position="48"/>
    </location>
</feature>
<evidence type="ECO:0000313" key="4">
    <source>
        <dbReference type="Proteomes" id="UP000019489"/>
    </source>
</evidence>
<evidence type="ECO:0000313" key="3">
    <source>
        <dbReference type="EMBL" id="EWT01268.1"/>
    </source>
</evidence>
<protein>
    <submittedName>
        <fullName evidence="3">Uncharacterized protein</fullName>
    </submittedName>
</protein>
<dbReference type="STRING" id="1386089.N865_05360"/>
<keyword evidence="2" id="KW-0812">Transmembrane</keyword>